<feature type="transmembrane region" description="Helical" evidence="1">
    <location>
        <begin position="229"/>
        <end position="249"/>
    </location>
</feature>
<dbReference type="Proteomes" id="UP000662373">
    <property type="component" value="Unassembled WGS sequence"/>
</dbReference>
<proteinExistence type="predicted"/>
<keyword evidence="1" id="KW-0812">Transmembrane</keyword>
<gene>
    <name evidence="2" type="ORF">JEM65_14725</name>
</gene>
<dbReference type="EMBL" id="JAEHJZ010000035">
    <property type="protein sequence ID" value="MBJ7881888.1"/>
    <property type="molecule type" value="Genomic_DNA"/>
</dbReference>
<keyword evidence="3" id="KW-1185">Reference proteome</keyword>
<protein>
    <recommendedName>
        <fullName evidence="4">Prenyltransferase</fullName>
    </recommendedName>
</protein>
<name>A0A934KX17_9FLAO</name>
<accession>A0A934KX17</accession>
<feature type="transmembrane region" description="Helical" evidence="1">
    <location>
        <begin position="137"/>
        <end position="158"/>
    </location>
</feature>
<feature type="transmembrane region" description="Helical" evidence="1">
    <location>
        <begin position="256"/>
        <end position="275"/>
    </location>
</feature>
<dbReference type="RefSeq" id="WP_199601054.1">
    <property type="nucleotide sequence ID" value="NZ_JAEHJZ010000035.1"/>
</dbReference>
<feature type="transmembrane region" description="Helical" evidence="1">
    <location>
        <begin position="164"/>
        <end position="184"/>
    </location>
</feature>
<evidence type="ECO:0008006" key="4">
    <source>
        <dbReference type="Google" id="ProtNLM"/>
    </source>
</evidence>
<sequence>MKRLWSLFDFYINSSMHVALAVLSMTYVTLLELHLVPDWPLLFFVYFSTITGYNFVKYFGLARFHHRSLAEWLKIIQVFSLLCFVFMVWFGLQLELRTLIYIAVFGLVTFFYAIPFLPRYLFMDQQKNLRNIGGLKVYVIALVWAGVTVLLPVLNSTMPFNIDVWLTAIQRFLLVMLLMLPFEIRDLQYDSLKLATIPQKIGVKNTKIIGVLLAMVFLVLEFAKEELTPKLILLTLAVTFITVLFIVFSNKKRPDYYSSFWVEGVPILWLILHFVF</sequence>
<dbReference type="AlphaFoldDB" id="A0A934KX17"/>
<organism evidence="2 3">
    <name type="scientific">Gelidibacter salicanalis</name>
    <dbReference type="NCBI Taxonomy" id="291193"/>
    <lineage>
        <taxon>Bacteria</taxon>
        <taxon>Pseudomonadati</taxon>
        <taxon>Bacteroidota</taxon>
        <taxon>Flavobacteriia</taxon>
        <taxon>Flavobacteriales</taxon>
        <taxon>Flavobacteriaceae</taxon>
        <taxon>Gelidibacter</taxon>
    </lineage>
</organism>
<feature type="transmembrane region" description="Helical" evidence="1">
    <location>
        <begin position="7"/>
        <end position="27"/>
    </location>
</feature>
<keyword evidence="1" id="KW-0472">Membrane</keyword>
<feature type="transmembrane region" description="Helical" evidence="1">
    <location>
        <begin position="98"/>
        <end position="117"/>
    </location>
</feature>
<comment type="caution">
    <text evidence="2">The sequence shown here is derived from an EMBL/GenBank/DDBJ whole genome shotgun (WGS) entry which is preliminary data.</text>
</comment>
<evidence type="ECO:0000256" key="1">
    <source>
        <dbReference type="SAM" id="Phobius"/>
    </source>
</evidence>
<feature type="transmembrane region" description="Helical" evidence="1">
    <location>
        <begin position="39"/>
        <end position="60"/>
    </location>
</feature>
<feature type="transmembrane region" description="Helical" evidence="1">
    <location>
        <begin position="205"/>
        <end position="223"/>
    </location>
</feature>
<evidence type="ECO:0000313" key="2">
    <source>
        <dbReference type="EMBL" id="MBJ7881888.1"/>
    </source>
</evidence>
<keyword evidence="1" id="KW-1133">Transmembrane helix</keyword>
<evidence type="ECO:0000313" key="3">
    <source>
        <dbReference type="Proteomes" id="UP000662373"/>
    </source>
</evidence>
<feature type="transmembrane region" description="Helical" evidence="1">
    <location>
        <begin position="72"/>
        <end position="92"/>
    </location>
</feature>
<reference evidence="2 3" key="1">
    <citation type="submission" date="2020-09" db="EMBL/GenBank/DDBJ databases">
        <title>Draft genome of Gelidibacter salicanalis PAMC21136.</title>
        <authorList>
            <person name="Park H."/>
        </authorList>
    </citation>
    <scope>NUCLEOTIDE SEQUENCE [LARGE SCALE GENOMIC DNA]</scope>
    <source>
        <strain evidence="2 3">PAMC21136</strain>
    </source>
</reference>